<dbReference type="PANTHER" id="PTHR43767:SF7">
    <property type="entry name" value="MEDIUM_LONG-CHAIN-FATTY-ACID--COA LIGASE FADD8"/>
    <property type="match status" value="1"/>
</dbReference>
<evidence type="ECO:0000259" key="1">
    <source>
        <dbReference type="Pfam" id="PF00501"/>
    </source>
</evidence>
<dbReference type="EMBL" id="BMZA01000001">
    <property type="protein sequence ID" value="GGY90848.1"/>
    <property type="molecule type" value="Genomic_DNA"/>
</dbReference>
<dbReference type="Proteomes" id="UP000648075">
    <property type="component" value="Unassembled WGS sequence"/>
</dbReference>
<dbReference type="SUPFAM" id="SSF56801">
    <property type="entry name" value="Acetyl-CoA synthetase-like"/>
    <property type="match status" value="1"/>
</dbReference>
<protein>
    <submittedName>
        <fullName evidence="3">AMP-dependent synthetase</fullName>
    </submittedName>
</protein>
<dbReference type="InterPro" id="IPR000873">
    <property type="entry name" value="AMP-dep_synth/lig_dom"/>
</dbReference>
<accession>A0A918P8N8</accession>
<reference evidence="3" key="2">
    <citation type="submission" date="2020-09" db="EMBL/GenBank/DDBJ databases">
        <authorList>
            <person name="Sun Q."/>
            <person name="Kim S."/>
        </authorList>
    </citation>
    <scope>NUCLEOTIDE SEQUENCE</scope>
    <source>
        <strain evidence="3">KCTC 32255</strain>
    </source>
</reference>
<dbReference type="PROSITE" id="PS00455">
    <property type="entry name" value="AMP_BINDING"/>
    <property type="match status" value="1"/>
</dbReference>
<dbReference type="PANTHER" id="PTHR43767">
    <property type="entry name" value="LONG-CHAIN-FATTY-ACID--COA LIGASE"/>
    <property type="match status" value="1"/>
</dbReference>
<evidence type="ECO:0000259" key="2">
    <source>
        <dbReference type="Pfam" id="PF13193"/>
    </source>
</evidence>
<dbReference type="Pfam" id="PF00501">
    <property type="entry name" value="AMP-binding"/>
    <property type="match status" value="1"/>
</dbReference>
<name>A0A918P8N8_9SPHN</name>
<keyword evidence="4" id="KW-1185">Reference proteome</keyword>
<evidence type="ECO:0000313" key="3">
    <source>
        <dbReference type="EMBL" id="GGY90848.1"/>
    </source>
</evidence>
<comment type="caution">
    <text evidence="3">The sequence shown here is derived from an EMBL/GenBank/DDBJ whole genome shotgun (WGS) entry which is preliminary data.</text>
</comment>
<dbReference type="Pfam" id="PF13193">
    <property type="entry name" value="AMP-binding_C"/>
    <property type="match status" value="1"/>
</dbReference>
<dbReference type="InterPro" id="IPR042099">
    <property type="entry name" value="ANL_N_sf"/>
</dbReference>
<proteinExistence type="predicted"/>
<dbReference type="InterPro" id="IPR020845">
    <property type="entry name" value="AMP-binding_CS"/>
</dbReference>
<dbReference type="AlphaFoldDB" id="A0A918P8N8"/>
<dbReference type="RefSeq" id="WP_189619222.1">
    <property type="nucleotide sequence ID" value="NZ_BMZA01000001.1"/>
</dbReference>
<gene>
    <name evidence="3" type="ORF">GCM10011614_01910</name>
</gene>
<dbReference type="InterPro" id="IPR050237">
    <property type="entry name" value="ATP-dep_AMP-bd_enzyme"/>
</dbReference>
<dbReference type="InterPro" id="IPR045851">
    <property type="entry name" value="AMP-bd_C_sf"/>
</dbReference>
<evidence type="ECO:0000313" key="4">
    <source>
        <dbReference type="Proteomes" id="UP000648075"/>
    </source>
</evidence>
<reference evidence="3" key="1">
    <citation type="journal article" date="2014" name="Int. J. Syst. Evol. Microbiol.">
        <title>Complete genome sequence of Corynebacterium casei LMG S-19264T (=DSM 44701T), isolated from a smear-ripened cheese.</title>
        <authorList>
            <consortium name="US DOE Joint Genome Institute (JGI-PGF)"/>
            <person name="Walter F."/>
            <person name="Albersmeier A."/>
            <person name="Kalinowski J."/>
            <person name="Ruckert C."/>
        </authorList>
    </citation>
    <scope>NUCLEOTIDE SEQUENCE</scope>
    <source>
        <strain evidence="3">KCTC 32255</strain>
    </source>
</reference>
<feature type="domain" description="AMP-binding enzyme C-terminal" evidence="2">
    <location>
        <begin position="424"/>
        <end position="499"/>
    </location>
</feature>
<sequence>MNTFAFLEKAARQRPDAPALVQGDEVVSYREFHDRALAVGGNLLALGLGAGDRVAFCLANSPRIMEVIYGCFAAGLIVVPVNARLHAREIAYIVGNSGARVLIHGAEYQDGIIENETLFEGVTRFCTEPAAGANPLDDLYDPARALTAGVEAKPEDLCWLFYTSGTTGKPKGAMWNHRMVRCVIMNYLADLHNIQPGEMVLHCAPMSHGSGIIALPTVARGAVNAIMDSASFDVDALLATVERLKVSHIAFMAPTQIVKMLEEYVPGRHDISSLKAICYGGAPIYVDQLRKAVETFGSIFVQLYGQGESPITITGMSARLHQELLDAGDARIGSAGQIRTDVEAHCVDADDNPLPPGEVGEVVARGDVVMPGYWANPEATAEALRGGWLHTGDVGYFDERGFLFLLDRAKDMVISGGNNVYPREVEEVIILHPRVANCVVFGIPDEYWGEAVHAVVVPKPGETLTAREIIDFCGEYMAGYKKPKAVDFVAELPVSGYGKILRREVRDRYWEGHASRIGGGAGAKVVQG</sequence>
<dbReference type="Gene3D" id="3.30.300.30">
    <property type="match status" value="1"/>
</dbReference>
<dbReference type="Gene3D" id="3.40.50.12780">
    <property type="entry name" value="N-terminal domain of ligase-like"/>
    <property type="match status" value="1"/>
</dbReference>
<dbReference type="InterPro" id="IPR025110">
    <property type="entry name" value="AMP-bd_C"/>
</dbReference>
<dbReference type="GO" id="GO:0016877">
    <property type="term" value="F:ligase activity, forming carbon-sulfur bonds"/>
    <property type="evidence" value="ECO:0007669"/>
    <property type="project" value="UniProtKB-ARBA"/>
</dbReference>
<organism evidence="3 4">
    <name type="scientific">Novosphingobium colocasiae</name>
    <dbReference type="NCBI Taxonomy" id="1256513"/>
    <lineage>
        <taxon>Bacteria</taxon>
        <taxon>Pseudomonadati</taxon>
        <taxon>Pseudomonadota</taxon>
        <taxon>Alphaproteobacteria</taxon>
        <taxon>Sphingomonadales</taxon>
        <taxon>Sphingomonadaceae</taxon>
        <taxon>Novosphingobium</taxon>
    </lineage>
</organism>
<feature type="domain" description="AMP-dependent synthetase/ligase" evidence="1">
    <location>
        <begin position="7"/>
        <end position="374"/>
    </location>
</feature>